<dbReference type="RefSeq" id="WP_144759713.1">
    <property type="nucleotide sequence ID" value="NZ_VMNW02000149.1"/>
</dbReference>
<sequence length="149" mass="16040">MRRMPVTEGLRAACTLPRIDRGTAFAATIPEFPGKSPEEWARAVFEGAPAPVRVFLRAAWRCGLGVHLGPFPSAEFVLGNEIVRTGDGSVTLEMRGPLLAAQNVVAVAGSTLEWATFLDFRGVAGRVLWSLAEPVHHRLLPALARRAAS</sequence>
<dbReference type="Proteomes" id="UP000319769">
    <property type="component" value="Unassembled WGS sequence"/>
</dbReference>
<organism evidence="1 2">
    <name type="scientific">Amycolatopsis acidicola</name>
    <dbReference type="NCBI Taxonomy" id="2596893"/>
    <lineage>
        <taxon>Bacteria</taxon>
        <taxon>Bacillati</taxon>
        <taxon>Actinomycetota</taxon>
        <taxon>Actinomycetes</taxon>
        <taxon>Pseudonocardiales</taxon>
        <taxon>Pseudonocardiaceae</taxon>
        <taxon>Amycolatopsis</taxon>
    </lineage>
</organism>
<evidence type="ECO:0000313" key="1">
    <source>
        <dbReference type="EMBL" id="KAA9149193.1"/>
    </source>
</evidence>
<evidence type="ECO:0008006" key="3">
    <source>
        <dbReference type="Google" id="ProtNLM"/>
    </source>
</evidence>
<accession>A0A5N0UJA0</accession>
<dbReference type="EMBL" id="VMNW02000149">
    <property type="protein sequence ID" value="KAA9149193.1"/>
    <property type="molecule type" value="Genomic_DNA"/>
</dbReference>
<protein>
    <recommendedName>
        <fullName evidence="3">DUF2867 domain-containing protein</fullName>
    </recommendedName>
</protein>
<evidence type="ECO:0000313" key="2">
    <source>
        <dbReference type="Proteomes" id="UP000319769"/>
    </source>
</evidence>
<dbReference type="AlphaFoldDB" id="A0A5N0UJA0"/>
<keyword evidence="2" id="KW-1185">Reference proteome</keyword>
<dbReference type="OrthoDB" id="3296590at2"/>
<name>A0A5N0UJA0_9PSEU</name>
<proteinExistence type="predicted"/>
<comment type="caution">
    <text evidence="1">The sequence shown here is derived from an EMBL/GenBank/DDBJ whole genome shotgun (WGS) entry which is preliminary data.</text>
</comment>
<gene>
    <name evidence="1" type="ORF">FPZ12_043770</name>
</gene>
<reference evidence="1" key="1">
    <citation type="submission" date="2019-09" db="EMBL/GenBank/DDBJ databases">
        <authorList>
            <person name="Teo W.F.A."/>
            <person name="Duangmal K."/>
        </authorList>
    </citation>
    <scope>NUCLEOTIDE SEQUENCE [LARGE SCALE GENOMIC DNA]</scope>
    <source>
        <strain evidence="1">K81G1</strain>
    </source>
</reference>